<dbReference type="PANTHER" id="PTHR43880:SF12">
    <property type="entry name" value="ALCOHOL DEHYDROGENASE CLASS-3"/>
    <property type="match status" value="1"/>
</dbReference>
<keyword evidence="2" id="KW-0862">Zinc</keyword>
<evidence type="ECO:0000256" key="1">
    <source>
        <dbReference type="ARBA" id="ARBA00022723"/>
    </source>
</evidence>
<evidence type="ECO:0000256" key="2">
    <source>
        <dbReference type="ARBA" id="ARBA00022833"/>
    </source>
</evidence>
<dbReference type="EMBL" id="CP011770">
    <property type="protein sequence ID" value="AKM10306.1"/>
    <property type="molecule type" value="Genomic_DNA"/>
</dbReference>
<name>A0A0G3XI55_9SPHN</name>
<dbReference type="AlphaFoldDB" id="A0A0G3XI55"/>
<dbReference type="Gene3D" id="3.90.180.10">
    <property type="entry name" value="Medium-chain alcohol dehydrogenases, catalytic domain"/>
    <property type="match status" value="1"/>
</dbReference>
<dbReference type="GO" id="GO:0051903">
    <property type="term" value="F:S-(hydroxymethyl)glutathione dehydrogenase [NAD(P)+] activity"/>
    <property type="evidence" value="ECO:0007669"/>
    <property type="project" value="TreeGrafter"/>
</dbReference>
<dbReference type="Proteomes" id="UP000035287">
    <property type="component" value="Chromosome"/>
</dbReference>
<proteinExistence type="predicted"/>
<keyword evidence="5" id="KW-1185">Reference proteome</keyword>
<keyword evidence="1" id="KW-0479">Metal-binding</keyword>
<protein>
    <submittedName>
        <fullName evidence="4">Uncharacterized protein</fullName>
    </submittedName>
</protein>
<gene>
    <name evidence="4" type="ORF">AB433_10650</name>
</gene>
<dbReference type="STRING" id="1348774.AB433_10650"/>
<dbReference type="SUPFAM" id="SSF50129">
    <property type="entry name" value="GroES-like"/>
    <property type="match status" value="1"/>
</dbReference>
<dbReference type="PATRIC" id="fig|1348774.3.peg.2237"/>
<accession>A0A0G3XI55</accession>
<dbReference type="PANTHER" id="PTHR43880">
    <property type="entry name" value="ALCOHOL DEHYDROGENASE"/>
    <property type="match status" value="1"/>
</dbReference>
<organism evidence="4 5">
    <name type="scientific">Croceicoccus naphthovorans</name>
    <dbReference type="NCBI Taxonomy" id="1348774"/>
    <lineage>
        <taxon>Bacteria</taxon>
        <taxon>Pseudomonadati</taxon>
        <taxon>Pseudomonadota</taxon>
        <taxon>Alphaproteobacteria</taxon>
        <taxon>Sphingomonadales</taxon>
        <taxon>Erythrobacteraceae</taxon>
        <taxon>Croceicoccus</taxon>
    </lineage>
</organism>
<dbReference type="KEGG" id="cna:AB433_10650"/>
<dbReference type="GO" id="GO:0005829">
    <property type="term" value="C:cytosol"/>
    <property type="evidence" value="ECO:0007669"/>
    <property type="project" value="TreeGrafter"/>
</dbReference>
<dbReference type="GO" id="GO:0008270">
    <property type="term" value="F:zinc ion binding"/>
    <property type="evidence" value="ECO:0007669"/>
    <property type="project" value="TreeGrafter"/>
</dbReference>
<reference evidence="4 5" key="1">
    <citation type="submission" date="2015-06" db="EMBL/GenBank/DDBJ databases">
        <authorList>
            <person name="Zeng Y."/>
            <person name="Huang Y."/>
        </authorList>
    </citation>
    <scope>NUCLEOTIDE SEQUENCE [LARGE SCALE GENOMIC DNA]</scope>
    <source>
        <strain evidence="4 5">PQ-2</strain>
    </source>
</reference>
<sequence>MKSGAAVAFEAGKPLEIVEIDVAPPRKGEVLIRVTHTGVCHTDAYTLAGSDPEGVFRLFWATRARASLSRSVKASPASGRAIT</sequence>
<keyword evidence="3" id="KW-0520">NAD</keyword>
<evidence type="ECO:0000313" key="4">
    <source>
        <dbReference type="EMBL" id="AKM10306.1"/>
    </source>
</evidence>
<dbReference type="InterPro" id="IPR011032">
    <property type="entry name" value="GroES-like_sf"/>
</dbReference>
<evidence type="ECO:0000256" key="3">
    <source>
        <dbReference type="ARBA" id="ARBA00023027"/>
    </source>
</evidence>
<dbReference type="GO" id="GO:0046294">
    <property type="term" value="P:formaldehyde catabolic process"/>
    <property type="evidence" value="ECO:0007669"/>
    <property type="project" value="TreeGrafter"/>
</dbReference>
<evidence type="ECO:0000313" key="5">
    <source>
        <dbReference type="Proteomes" id="UP000035287"/>
    </source>
</evidence>